<dbReference type="InterPro" id="IPR050259">
    <property type="entry name" value="SDR"/>
</dbReference>
<dbReference type="GO" id="GO:0004316">
    <property type="term" value="F:3-oxoacyl-[acyl-carrier-protein] reductase (NADPH) activity"/>
    <property type="evidence" value="ECO:0007669"/>
    <property type="project" value="UniProtKB-EC"/>
</dbReference>
<dbReference type="Gene3D" id="3.40.50.720">
    <property type="entry name" value="NAD(P)-binding Rossmann-like Domain"/>
    <property type="match status" value="1"/>
</dbReference>
<protein>
    <recommendedName>
        <fullName evidence="2">3-oxoacyl-[acyl-carrier-protein] reductase</fullName>
        <ecNumber evidence="2">1.1.1.100</ecNumber>
    </recommendedName>
</protein>
<comment type="similarity">
    <text evidence="1 5">Belongs to the short-chain dehydrogenases/reductases (SDR) family.</text>
</comment>
<keyword evidence="9" id="KW-1185">Reference proteome</keyword>
<comment type="caution">
    <text evidence="8">The sequence shown here is derived from an EMBL/GenBank/DDBJ whole genome shotgun (WGS) entry which is preliminary data.</text>
</comment>
<evidence type="ECO:0000256" key="1">
    <source>
        <dbReference type="ARBA" id="ARBA00006484"/>
    </source>
</evidence>
<evidence type="ECO:0000256" key="4">
    <source>
        <dbReference type="ARBA" id="ARBA00048508"/>
    </source>
</evidence>
<dbReference type="SMART" id="SM00822">
    <property type="entry name" value="PKS_KR"/>
    <property type="match status" value="1"/>
</dbReference>
<dbReference type="PANTHER" id="PTHR42879">
    <property type="entry name" value="3-OXOACYL-(ACYL-CARRIER-PROTEIN) REDUCTASE"/>
    <property type="match status" value="1"/>
</dbReference>
<dbReference type="OrthoDB" id="1393670at2759"/>
<dbReference type="InterPro" id="IPR002347">
    <property type="entry name" value="SDR_fam"/>
</dbReference>
<keyword evidence="3" id="KW-0560">Oxidoreductase</keyword>
<evidence type="ECO:0000256" key="3">
    <source>
        <dbReference type="ARBA" id="ARBA00023002"/>
    </source>
</evidence>
<organism evidence="8 9">
    <name type="scientific">Moelleriella libera RCEF 2490</name>
    <dbReference type="NCBI Taxonomy" id="1081109"/>
    <lineage>
        <taxon>Eukaryota</taxon>
        <taxon>Fungi</taxon>
        <taxon>Dikarya</taxon>
        <taxon>Ascomycota</taxon>
        <taxon>Pezizomycotina</taxon>
        <taxon>Sordariomycetes</taxon>
        <taxon>Hypocreomycetidae</taxon>
        <taxon>Hypocreales</taxon>
        <taxon>Clavicipitaceae</taxon>
        <taxon>Moelleriella</taxon>
    </lineage>
</organism>
<accession>A0A168EJH4</accession>
<dbReference type="PRINTS" id="PR00080">
    <property type="entry name" value="SDRFAMILY"/>
</dbReference>
<feature type="compositionally biased region" description="Basic and acidic residues" evidence="6">
    <location>
        <begin position="236"/>
        <end position="245"/>
    </location>
</feature>
<evidence type="ECO:0000259" key="7">
    <source>
        <dbReference type="SMART" id="SM00822"/>
    </source>
</evidence>
<dbReference type="AlphaFoldDB" id="A0A168EJH4"/>
<proteinExistence type="inferred from homology"/>
<name>A0A168EJH4_9HYPO</name>
<dbReference type="Pfam" id="PF00106">
    <property type="entry name" value="adh_short"/>
    <property type="match status" value="1"/>
</dbReference>
<dbReference type="InterPro" id="IPR057326">
    <property type="entry name" value="KR_dom"/>
</dbReference>
<reference evidence="8 9" key="1">
    <citation type="journal article" date="2016" name="Genome Biol. Evol.">
        <title>Divergent and convergent evolution of fungal pathogenicity.</title>
        <authorList>
            <person name="Shang Y."/>
            <person name="Xiao G."/>
            <person name="Zheng P."/>
            <person name="Cen K."/>
            <person name="Zhan S."/>
            <person name="Wang C."/>
        </authorList>
    </citation>
    <scope>NUCLEOTIDE SEQUENCE [LARGE SCALE GENOMIC DNA]</scope>
    <source>
        <strain evidence="8 9">RCEF 2490</strain>
    </source>
</reference>
<dbReference type="STRING" id="1081109.A0A168EJH4"/>
<feature type="compositionally biased region" description="Gly residues" evidence="6">
    <location>
        <begin position="253"/>
        <end position="263"/>
    </location>
</feature>
<dbReference type="PANTHER" id="PTHR42879:SF2">
    <property type="entry name" value="3-OXOACYL-[ACYL-CARRIER-PROTEIN] REDUCTASE FABG"/>
    <property type="match status" value="1"/>
</dbReference>
<evidence type="ECO:0000313" key="9">
    <source>
        <dbReference type="Proteomes" id="UP000078544"/>
    </source>
</evidence>
<gene>
    <name evidence="8" type="ORF">AAL_02408</name>
</gene>
<sequence length="315" mass="32704">MAERASQIAQHLNYPKGLLAGQVAIITGSGQGIGAEIARLFANEGAKVVVTDIDAEKSHSVARSITQAGGQAISVPGDVLSDEYITRLVSQAASFGQGKIHIIVNNAGYTWDGVIHKMTNQQWDTMMALHCTAPFKLVREAARYFRVADGEARCVVNVSSTSGVHGNAGQVNYALAKAGVTGFTKTIAKEWGPRFGVRANTVAFGHIATRLTAAKEDGAYVQGPGGEKISLGIPRKQKDQKEKNTYHASATTAGGGGGGGGGDGDMRGGAEAFADIPLRRPGSATEAASSILAVASPLFSYVTGQTIMVTGGRNM</sequence>
<evidence type="ECO:0000313" key="8">
    <source>
        <dbReference type="EMBL" id="KZZ98857.1"/>
    </source>
</evidence>
<dbReference type="PRINTS" id="PR00081">
    <property type="entry name" value="GDHRDH"/>
</dbReference>
<dbReference type="EC" id="1.1.1.100" evidence="2"/>
<dbReference type="SUPFAM" id="SSF51735">
    <property type="entry name" value="NAD(P)-binding Rossmann-fold domains"/>
    <property type="match status" value="1"/>
</dbReference>
<dbReference type="EMBL" id="AZGY01000004">
    <property type="protein sequence ID" value="KZZ98857.1"/>
    <property type="molecule type" value="Genomic_DNA"/>
</dbReference>
<feature type="domain" description="Ketoreductase" evidence="7">
    <location>
        <begin position="22"/>
        <end position="194"/>
    </location>
</feature>
<dbReference type="Proteomes" id="UP000078544">
    <property type="component" value="Unassembled WGS sequence"/>
</dbReference>
<evidence type="ECO:0000256" key="6">
    <source>
        <dbReference type="SAM" id="MobiDB-lite"/>
    </source>
</evidence>
<feature type="region of interest" description="Disordered" evidence="6">
    <location>
        <begin position="225"/>
        <end position="268"/>
    </location>
</feature>
<comment type="catalytic activity">
    <reaction evidence="4">
        <text>a (3R)-hydroxyacyl-[ACP] + NADP(+) = a 3-oxoacyl-[ACP] + NADPH + H(+)</text>
        <dbReference type="Rhea" id="RHEA:17397"/>
        <dbReference type="Rhea" id="RHEA-COMP:9916"/>
        <dbReference type="Rhea" id="RHEA-COMP:9945"/>
        <dbReference type="ChEBI" id="CHEBI:15378"/>
        <dbReference type="ChEBI" id="CHEBI:57783"/>
        <dbReference type="ChEBI" id="CHEBI:58349"/>
        <dbReference type="ChEBI" id="CHEBI:78776"/>
        <dbReference type="ChEBI" id="CHEBI:78827"/>
        <dbReference type="EC" id="1.1.1.100"/>
    </reaction>
</comment>
<dbReference type="InterPro" id="IPR036291">
    <property type="entry name" value="NAD(P)-bd_dom_sf"/>
</dbReference>
<evidence type="ECO:0000256" key="5">
    <source>
        <dbReference type="RuleBase" id="RU000363"/>
    </source>
</evidence>
<evidence type="ECO:0000256" key="2">
    <source>
        <dbReference type="ARBA" id="ARBA00012948"/>
    </source>
</evidence>